<evidence type="ECO:0000256" key="4">
    <source>
        <dbReference type="SAM" id="SignalP"/>
    </source>
</evidence>
<protein>
    <submittedName>
        <fullName evidence="7">Uncharacterized protein</fullName>
    </submittedName>
</protein>
<evidence type="ECO:0000313" key="7">
    <source>
        <dbReference type="EnsemblMetazoa" id="XP_020898703.1"/>
    </source>
</evidence>
<reference evidence="7" key="1">
    <citation type="submission" date="2022-11" db="UniProtKB">
        <authorList>
            <consortium name="EnsemblMetazoa"/>
        </authorList>
    </citation>
    <scope>IDENTIFICATION</scope>
</reference>
<organism evidence="7 8">
    <name type="scientific">Exaiptasia diaphana</name>
    <name type="common">Tropical sea anemone</name>
    <name type="synonym">Aiptasia pulchella</name>
    <dbReference type="NCBI Taxonomy" id="2652724"/>
    <lineage>
        <taxon>Eukaryota</taxon>
        <taxon>Metazoa</taxon>
        <taxon>Cnidaria</taxon>
        <taxon>Anthozoa</taxon>
        <taxon>Hexacorallia</taxon>
        <taxon>Actiniaria</taxon>
        <taxon>Aiptasiidae</taxon>
        <taxon>Exaiptasia</taxon>
    </lineage>
</organism>
<dbReference type="Proteomes" id="UP000887567">
    <property type="component" value="Unplaced"/>
</dbReference>
<dbReference type="KEGG" id="epa:110237454"/>
<dbReference type="CDD" id="cd00033">
    <property type="entry name" value="CCP"/>
    <property type="match status" value="1"/>
</dbReference>
<dbReference type="PROSITE" id="PS50825">
    <property type="entry name" value="HYR"/>
    <property type="match status" value="2"/>
</dbReference>
<feature type="domain" description="HYR" evidence="5">
    <location>
        <begin position="285"/>
        <end position="368"/>
    </location>
</feature>
<evidence type="ECO:0000259" key="5">
    <source>
        <dbReference type="PROSITE" id="PS50825"/>
    </source>
</evidence>
<dbReference type="SUPFAM" id="SSF57184">
    <property type="entry name" value="Growth factor receptor domain"/>
    <property type="match status" value="1"/>
</dbReference>
<dbReference type="Pfam" id="PF00084">
    <property type="entry name" value="Sushi"/>
    <property type="match status" value="2"/>
</dbReference>
<sequence length="806" mass="89524">MAAPRALLLLGVAVVQLFNLAWSCPPSCSWTTCRHEWRNDWSPRSSPQGRCVEQWRRAHIITHRHNGKGRCPSSQHCGHASQRQRLCSCKNTYSCPFHNWSGWSGHVSPGTCARQSRNRRYNEYVRYVTRMHNCNGIKSSCGAAQYDYRTYCRCRYASCTLGSWGAWTDLPSPVHKDHCASQKRTRGYTLVWKYLERRDNCNGVGPLSCPSNQEETREKVVTCPPLPRPAHGSWDRDDCMVNPQICKSPCKIQCNVRDGFAVSGPSTRICKSNGQWSTPWNTYCKDVQQPVITCPPSKVVGNDPGKDFATVKLPTPTAKDNSGKPPRITNDAGAAVKQFKIQSSVHTVKYTATDDAGNSASCFYHITVKDTERPSVVSCPDDIKVRTSLNNERVSWSYPTFKDNYDKPPHNPLRITSNTNPGNSFTWGVHKVMYTAFDRANNNASCEFFVDVGPNKCPLFDAPKHGGRACNKYTNNVKYEMLCNVQCKKGYAFAKDAPTVYMCQSDGTWHKMVYGSPVQVTNAEKKPWPDCAPQTGANSAVKEFTFYTGACVGDEGQAMNQIRQNFLKAIQQSPLANFVLCQVSQHQDCVVNNVKVYCGAESKRDGKTPAQRVIKFDFVMKFTDPSGDRKVDAAKVLKLMKDLEKLENYVKTKFPSQANIPGLQVVAQKGDVFCEPPKVKRILSGNESEIERSVCVECPVGSFYDNTTRTCADCPVGQYQDLEGQTHCKQCPKGKESVERGASLISECYDSCKAGEYTHKTLGGAVTCLACPLGSYQPKPLSKSCLHCPSGKTTTSVGATALVDCK</sequence>
<dbReference type="InterPro" id="IPR035976">
    <property type="entry name" value="Sushi/SCR/CCP_sf"/>
</dbReference>
<feature type="domain" description="HYR" evidence="5">
    <location>
        <begin position="369"/>
        <end position="454"/>
    </location>
</feature>
<dbReference type="Pfam" id="PF02494">
    <property type="entry name" value="HYR"/>
    <property type="match status" value="2"/>
</dbReference>
<dbReference type="InterPro" id="IPR009030">
    <property type="entry name" value="Growth_fac_rcpt_cys_sf"/>
</dbReference>
<feature type="domain" description="Sushi" evidence="6">
    <location>
        <begin position="455"/>
        <end position="533"/>
    </location>
</feature>
<dbReference type="OrthoDB" id="6019752at2759"/>
<dbReference type="InterPro" id="IPR011641">
    <property type="entry name" value="Tyr-kin_ephrin_A/B_rcpt-like"/>
</dbReference>
<keyword evidence="4" id="KW-0732">Signal</keyword>
<dbReference type="RefSeq" id="XP_020898703.1">
    <property type="nucleotide sequence ID" value="XM_021043044.2"/>
</dbReference>
<dbReference type="SMART" id="SM01411">
    <property type="entry name" value="Ephrin_rec_like"/>
    <property type="match status" value="2"/>
</dbReference>
<dbReference type="OMA" id="KSRACHQ"/>
<evidence type="ECO:0000256" key="3">
    <source>
        <dbReference type="PROSITE-ProRule" id="PRU00302"/>
    </source>
</evidence>
<name>A0A913X538_EXADI</name>
<keyword evidence="2" id="KW-1015">Disulfide bond</keyword>
<dbReference type="InterPro" id="IPR000436">
    <property type="entry name" value="Sushi_SCR_CCP_dom"/>
</dbReference>
<dbReference type="AlphaFoldDB" id="A0A913X538"/>
<evidence type="ECO:0000256" key="1">
    <source>
        <dbReference type="ARBA" id="ARBA00022737"/>
    </source>
</evidence>
<evidence type="ECO:0000259" key="6">
    <source>
        <dbReference type="PROSITE" id="PS50923"/>
    </source>
</evidence>
<keyword evidence="3" id="KW-0768">Sushi</keyword>
<dbReference type="Pfam" id="PF07699">
    <property type="entry name" value="Ephrin_rec_like"/>
    <property type="match status" value="2"/>
</dbReference>
<accession>A0A913X538</accession>
<dbReference type="Gene3D" id="2.10.70.10">
    <property type="entry name" value="Complement Module, domain 1"/>
    <property type="match status" value="2"/>
</dbReference>
<dbReference type="EnsemblMetazoa" id="XM_021043044.2">
    <property type="protein sequence ID" value="XP_020898703.1"/>
    <property type="gene ID" value="LOC110237454"/>
</dbReference>
<dbReference type="PROSITE" id="PS50923">
    <property type="entry name" value="SUSHI"/>
    <property type="match status" value="2"/>
</dbReference>
<evidence type="ECO:0000313" key="8">
    <source>
        <dbReference type="Proteomes" id="UP000887567"/>
    </source>
</evidence>
<dbReference type="PANTHER" id="PTHR24273">
    <property type="entry name" value="FI04643P-RELATED"/>
    <property type="match status" value="1"/>
</dbReference>
<dbReference type="SUPFAM" id="SSF57535">
    <property type="entry name" value="Complement control module/SCR domain"/>
    <property type="match status" value="2"/>
</dbReference>
<dbReference type="Gene3D" id="2.10.50.10">
    <property type="entry name" value="Tumor Necrosis Factor Receptor, subunit A, domain 2"/>
    <property type="match status" value="2"/>
</dbReference>
<feature type="signal peptide" evidence="4">
    <location>
        <begin position="1"/>
        <end position="23"/>
    </location>
</feature>
<feature type="chain" id="PRO_5037092380" evidence="4">
    <location>
        <begin position="24"/>
        <end position="806"/>
    </location>
</feature>
<proteinExistence type="predicted"/>
<evidence type="ECO:0000256" key="2">
    <source>
        <dbReference type="ARBA" id="ARBA00023157"/>
    </source>
</evidence>
<dbReference type="PANTHER" id="PTHR24273:SF32">
    <property type="entry name" value="HYALIN"/>
    <property type="match status" value="1"/>
</dbReference>
<keyword evidence="8" id="KW-1185">Reference proteome</keyword>
<dbReference type="GeneID" id="110237454"/>
<dbReference type="FunFam" id="2.10.50.10:FF:000018">
    <property type="entry name" value="Sushi, von Willebrand factor type A, EGF and pentraxin domain-containing 1"/>
    <property type="match status" value="1"/>
</dbReference>
<feature type="domain" description="Sushi" evidence="6">
    <location>
        <begin position="221"/>
        <end position="286"/>
    </location>
</feature>
<keyword evidence="1" id="KW-0677">Repeat</keyword>
<dbReference type="InterPro" id="IPR003410">
    <property type="entry name" value="HYR_dom"/>
</dbReference>
<comment type="caution">
    <text evidence="3">Lacks conserved residue(s) required for the propagation of feature annotation.</text>
</comment>